<accession>A0A7J5E4Y6</accession>
<organism evidence="3 4">
    <name type="scientific">Nocardioides simplex</name>
    <name type="common">Arthrobacter simplex</name>
    <dbReference type="NCBI Taxonomy" id="2045"/>
    <lineage>
        <taxon>Bacteria</taxon>
        <taxon>Bacillati</taxon>
        <taxon>Actinomycetota</taxon>
        <taxon>Actinomycetes</taxon>
        <taxon>Propionibacteriales</taxon>
        <taxon>Nocardioidaceae</taxon>
        <taxon>Pimelobacter</taxon>
    </lineage>
</organism>
<dbReference type="InterPro" id="IPR043128">
    <property type="entry name" value="Rev_trsase/Diguanyl_cyclase"/>
</dbReference>
<dbReference type="NCBIfam" id="TIGR00254">
    <property type="entry name" value="GGDEF"/>
    <property type="match status" value="1"/>
</dbReference>
<dbReference type="CDD" id="cd01949">
    <property type="entry name" value="GGDEF"/>
    <property type="match status" value="1"/>
</dbReference>
<feature type="transmembrane region" description="Helical" evidence="1">
    <location>
        <begin position="233"/>
        <end position="256"/>
    </location>
</feature>
<dbReference type="InterPro" id="IPR000160">
    <property type="entry name" value="GGDEF_dom"/>
</dbReference>
<feature type="transmembrane region" description="Helical" evidence="1">
    <location>
        <begin position="210"/>
        <end position="226"/>
    </location>
</feature>
<feature type="transmembrane region" description="Helical" evidence="1">
    <location>
        <begin position="115"/>
        <end position="137"/>
    </location>
</feature>
<evidence type="ECO:0000313" key="3">
    <source>
        <dbReference type="EMBL" id="KAB2813336.1"/>
    </source>
</evidence>
<dbReference type="PANTHER" id="PTHR46663:SF2">
    <property type="entry name" value="GGDEF DOMAIN-CONTAINING PROTEIN"/>
    <property type="match status" value="1"/>
</dbReference>
<keyword evidence="1" id="KW-0812">Transmembrane</keyword>
<gene>
    <name evidence="3" type="ORF">F9L07_02230</name>
</gene>
<dbReference type="Gene3D" id="3.30.70.270">
    <property type="match status" value="1"/>
</dbReference>
<dbReference type="SMART" id="SM00267">
    <property type="entry name" value="GGDEF"/>
    <property type="match status" value="1"/>
</dbReference>
<reference evidence="3 4" key="1">
    <citation type="submission" date="2019-09" db="EMBL/GenBank/DDBJ databases">
        <title>Pimelobacter sp. isolated from Paulinella.</title>
        <authorList>
            <person name="Jeong S.E."/>
        </authorList>
    </citation>
    <scope>NUCLEOTIDE SEQUENCE [LARGE SCALE GENOMIC DNA]</scope>
    <source>
        <strain evidence="3 4">Pch-N</strain>
    </source>
</reference>
<dbReference type="EMBL" id="WBVM01000001">
    <property type="protein sequence ID" value="KAB2813336.1"/>
    <property type="molecule type" value="Genomic_DNA"/>
</dbReference>
<comment type="caution">
    <text evidence="3">The sequence shown here is derived from an EMBL/GenBank/DDBJ whole genome shotgun (WGS) entry which is preliminary data.</text>
</comment>
<feature type="transmembrane region" description="Helical" evidence="1">
    <location>
        <begin position="83"/>
        <end position="103"/>
    </location>
</feature>
<feature type="domain" description="GGDEF" evidence="2">
    <location>
        <begin position="325"/>
        <end position="461"/>
    </location>
</feature>
<feature type="transmembrane region" description="Helical" evidence="1">
    <location>
        <begin position="32"/>
        <end position="50"/>
    </location>
</feature>
<evidence type="ECO:0000313" key="4">
    <source>
        <dbReference type="Proteomes" id="UP000449906"/>
    </source>
</evidence>
<dbReference type="PANTHER" id="PTHR46663">
    <property type="entry name" value="DIGUANYLATE CYCLASE DGCT-RELATED"/>
    <property type="match status" value="1"/>
</dbReference>
<evidence type="ECO:0000259" key="2">
    <source>
        <dbReference type="PROSITE" id="PS50887"/>
    </source>
</evidence>
<dbReference type="Proteomes" id="UP000449906">
    <property type="component" value="Unassembled WGS sequence"/>
</dbReference>
<dbReference type="PROSITE" id="PS50887">
    <property type="entry name" value="GGDEF"/>
    <property type="match status" value="1"/>
</dbReference>
<dbReference type="SUPFAM" id="SSF55073">
    <property type="entry name" value="Nucleotide cyclase"/>
    <property type="match status" value="1"/>
</dbReference>
<dbReference type="InterPro" id="IPR052163">
    <property type="entry name" value="DGC-Regulatory_Protein"/>
</dbReference>
<keyword evidence="1" id="KW-0472">Membrane</keyword>
<keyword evidence="1" id="KW-1133">Transmembrane helix</keyword>
<feature type="transmembrane region" description="Helical" evidence="1">
    <location>
        <begin position="149"/>
        <end position="170"/>
    </location>
</feature>
<dbReference type="Pfam" id="PF00990">
    <property type="entry name" value="GGDEF"/>
    <property type="match status" value="1"/>
</dbReference>
<feature type="transmembrane region" description="Helical" evidence="1">
    <location>
        <begin position="182"/>
        <end position="204"/>
    </location>
</feature>
<feature type="transmembrane region" description="Helical" evidence="1">
    <location>
        <begin position="262"/>
        <end position="282"/>
    </location>
</feature>
<dbReference type="AlphaFoldDB" id="A0A7J5E4Y6"/>
<dbReference type="InterPro" id="IPR029787">
    <property type="entry name" value="Nucleotide_cyclase"/>
</dbReference>
<proteinExistence type="predicted"/>
<feature type="transmembrane region" description="Helical" evidence="1">
    <location>
        <begin position="57"/>
        <end position="77"/>
    </location>
</feature>
<protein>
    <submittedName>
        <fullName evidence="3">Diguanylate cyclase</fullName>
    </submittedName>
</protein>
<sequence length="471" mass="49748">MVRAALPALGFAAAEALSVAAGRAVRVDHGEVALVWPAAAVGVLWALYVRGLGRRRAVAHAALLGLTTFTATLATGATVGLSLWFTGVNGVLAAVTAILLTPGRRPAALREPADLARLVVAVTAGTLLSAALAVVYLAHVGHRDLPETFALFAVRNGVTALAGVALVLRLQHARWRRPVLTGPRVAETVACVVVTLAVFSRVFWVNPGEPIAFAIMLPAMWVSLRYSTTTSTLFLAAAAVCVLVGTLLDLGALQGLPAEQQALLAQGMIGSLTLVVLTLALFRDSRNALITELRHLALHDPLTGLANRTLLTERLESALAHGRPGTVAVVAIDLDGFKSVNDAWGHDEGDLLLTEIARRLAETAGPDDTVARIGGDEFVVLRPRLDDPDGLDEYVDRVRSHVARPYGQASDAPFDRITASVGLAVSERNDTPRSLLARADQAMYVVKRDTHGRPAAVRARALRVVGAPLAR</sequence>
<evidence type="ECO:0000256" key="1">
    <source>
        <dbReference type="SAM" id="Phobius"/>
    </source>
</evidence>
<name>A0A7J5E4Y6_NOCSI</name>